<keyword evidence="8" id="KW-0032">Aminotransferase</keyword>
<dbReference type="InterPro" id="IPR036388">
    <property type="entry name" value="WH-like_DNA-bd_sf"/>
</dbReference>
<evidence type="ECO:0000256" key="3">
    <source>
        <dbReference type="ARBA" id="ARBA00023015"/>
    </source>
</evidence>
<feature type="compositionally biased region" description="Pro residues" evidence="6">
    <location>
        <begin position="1"/>
        <end position="10"/>
    </location>
</feature>
<feature type="region of interest" description="Disordered" evidence="6">
    <location>
        <begin position="1"/>
        <end position="24"/>
    </location>
</feature>
<evidence type="ECO:0000256" key="6">
    <source>
        <dbReference type="SAM" id="MobiDB-lite"/>
    </source>
</evidence>
<evidence type="ECO:0000259" key="7">
    <source>
        <dbReference type="PROSITE" id="PS50949"/>
    </source>
</evidence>
<dbReference type="PANTHER" id="PTHR46577:SF2">
    <property type="entry name" value="TRANSCRIPTIONAL REGULATORY PROTEIN"/>
    <property type="match status" value="1"/>
</dbReference>
<dbReference type="RefSeq" id="WP_013594704.1">
    <property type="nucleotide sequence ID" value="NC_015138.1"/>
</dbReference>
<evidence type="ECO:0000256" key="4">
    <source>
        <dbReference type="ARBA" id="ARBA00023125"/>
    </source>
</evidence>
<keyword evidence="9" id="KW-1185">Reference proteome</keyword>
<sequence length="493" mass="53419">MPASPNPKPGPKSQKKQAAPQAARASGALIDRIFNEYRGRIESRALAVGERLPSVRAMAASMDISNETVLRAYDKLAAAGYLEARRGSGFYVSPQALQVGKPASPPRWNGPPALNSWDHLLQSAGPEGDSALGTLPAEWIGTEALSGALRSLAARAHLGLAEYADRRGWLPLREALVTRLRMAGIDAAPDQIMTTAGASDALDLVVWSFLYQGQYVVLEEPASFIHTQRLMASGIWILRVRRLEDGPDLEQLAELCEKYKPKAFFCSSVLQNPTSTSLSPRKAHQLLKLAEQHDMWIVDDDTYGDLLPRSRLGETARLAALDHFERVIHIGSFSKTAAPALRSGFLVANSQRMERLLLMRSVSAIHSSLVTDQIVHYLLTEGGYEQHCEKLQKKLAARGKALLAKIRARGWKANATGAGMYLWMSPGEAVDAGAVWQALAADGVMVANETIFASHRIDSHVRLNIAHTDDAMLDRIAAAVASTGRAAGLAGLS</sequence>
<keyword evidence="5" id="KW-0804">Transcription</keyword>
<dbReference type="GO" id="GO:0008483">
    <property type="term" value="F:transaminase activity"/>
    <property type="evidence" value="ECO:0007669"/>
    <property type="project" value="UniProtKB-KW"/>
</dbReference>
<keyword evidence="2" id="KW-0663">Pyridoxal phosphate</keyword>
<dbReference type="AlphaFoldDB" id="F0QCA4"/>
<evidence type="ECO:0000313" key="9">
    <source>
        <dbReference type="Proteomes" id="UP000002482"/>
    </source>
</evidence>
<evidence type="ECO:0000256" key="5">
    <source>
        <dbReference type="ARBA" id="ARBA00023163"/>
    </source>
</evidence>
<dbReference type="Gene3D" id="3.40.640.10">
    <property type="entry name" value="Type I PLP-dependent aspartate aminotransferase-like (Major domain)"/>
    <property type="match status" value="1"/>
</dbReference>
<gene>
    <name evidence="8" type="ordered locus">Acav_2283</name>
</gene>
<dbReference type="InterPro" id="IPR000524">
    <property type="entry name" value="Tscrpt_reg_HTH_GntR"/>
</dbReference>
<dbReference type="Gene3D" id="1.10.10.10">
    <property type="entry name" value="Winged helix-like DNA-binding domain superfamily/Winged helix DNA-binding domain"/>
    <property type="match status" value="1"/>
</dbReference>
<dbReference type="CDD" id="cd00609">
    <property type="entry name" value="AAT_like"/>
    <property type="match status" value="1"/>
</dbReference>
<feature type="domain" description="HTH gntR-type" evidence="7">
    <location>
        <begin position="27"/>
        <end position="95"/>
    </location>
</feature>
<comment type="similarity">
    <text evidence="1">In the C-terminal section; belongs to the class-I pyridoxal-phosphate-dependent aminotransferase family.</text>
</comment>
<dbReference type="SUPFAM" id="SSF46785">
    <property type="entry name" value="Winged helix' DNA-binding domain"/>
    <property type="match status" value="1"/>
</dbReference>
<dbReference type="GeneID" id="34235821"/>
<keyword evidence="8" id="KW-0808">Transferase</keyword>
<dbReference type="EMBL" id="CP002521">
    <property type="protein sequence ID" value="ADX46195.1"/>
    <property type="molecule type" value="Genomic_DNA"/>
</dbReference>
<dbReference type="OrthoDB" id="9804020at2"/>
<dbReference type="InterPro" id="IPR051446">
    <property type="entry name" value="HTH_trans_reg/aminotransferase"/>
</dbReference>
<reference evidence="8" key="1">
    <citation type="submission" date="2011-02" db="EMBL/GenBank/DDBJ databases">
        <title>Complete sequence of Acidovorax avenae subsp. avenae ATCC 19860.</title>
        <authorList>
            <consortium name="US DOE Joint Genome Institute"/>
            <person name="Lucas S."/>
            <person name="Copeland A."/>
            <person name="Lapidus A."/>
            <person name="Cheng J.-F."/>
            <person name="Goodwin L."/>
            <person name="Pitluck S."/>
            <person name="Chertkov O."/>
            <person name="Held B."/>
            <person name="Detter J.C."/>
            <person name="Han C."/>
            <person name="Tapia R."/>
            <person name="Land M."/>
            <person name="Hauser L."/>
            <person name="Kyrpides N."/>
            <person name="Ivanova N."/>
            <person name="Ovchinnikova G."/>
            <person name="Pagani I."/>
            <person name="Gordon S."/>
            <person name="Woyke T."/>
        </authorList>
    </citation>
    <scope>NUCLEOTIDE SEQUENCE</scope>
    <source>
        <strain evidence="8">ATCC 19860</strain>
    </source>
</reference>
<dbReference type="HOGENOM" id="CLU_017584_0_0_4"/>
<organism evidence="8 9">
    <name type="scientific">Paracidovorax avenae (strain ATCC 19860 / DSM 7227 / CCUG 15838 / JCM 20985 / LMG 2117 / NCPPB 1011)</name>
    <name type="common">Acidovorax avenae</name>
    <dbReference type="NCBI Taxonomy" id="643561"/>
    <lineage>
        <taxon>Bacteria</taxon>
        <taxon>Pseudomonadati</taxon>
        <taxon>Pseudomonadota</taxon>
        <taxon>Betaproteobacteria</taxon>
        <taxon>Burkholderiales</taxon>
        <taxon>Comamonadaceae</taxon>
        <taxon>Paracidovorax</taxon>
    </lineage>
</organism>
<dbReference type="PANTHER" id="PTHR46577">
    <property type="entry name" value="HTH-TYPE TRANSCRIPTIONAL REGULATORY PROTEIN GABR"/>
    <property type="match status" value="1"/>
</dbReference>
<name>F0QCA4_PARA1</name>
<dbReference type="PROSITE" id="PS50949">
    <property type="entry name" value="HTH_GNTR"/>
    <property type="match status" value="1"/>
</dbReference>
<dbReference type="Pfam" id="PF00155">
    <property type="entry name" value="Aminotran_1_2"/>
    <property type="match status" value="1"/>
</dbReference>
<dbReference type="GO" id="GO:0030170">
    <property type="term" value="F:pyridoxal phosphate binding"/>
    <property type="evidence" value="ECO:0007669"/>
    <property type="project" value="InterPro"/>
</dbReference>
<dbReference type="GO" id="GO:0003700">
    <property type="term" value="F:DNA-binding transcription factor activity"/>
    <property type="evidence" value="ECO:0007669"/>
    <property type="project" value="InterPro"/>
</dbReference>
<dbReference type="SMART" id="SM00345">
    <property type="entry name" value="HTH_GNTR"/>
    <property type="match status" value="1"/>
</dbReference>
<keyword evidence="4" id="KW-0238">DNA-binding</keyword>
<protein>
    <submittedName>
        <fullName evidence="8">Transcriptional regulator, GntR family with aminotransferase domain</fullName>
    </submittedName>
</protein>
<dbReference type="KEGG" id="aaa:Acav_2283"/>
<dbReference type="InterPro" id="IPR015424">
    <property type="entry name" value="PyrdxlP-dep_Trfase"/>
</dbReference>
<evidence type="ECO:0000256" key="1">
    <source>
        <dbReference type="ARBA" id="ARBA00005384"/>
    </source>
</evidence>
<dbReference type="InterPro" id="IPR015421">
    <property type="entry name" value="PyrdxlP-dep_Trfase_major"/>
</dbReference>
<dbReference type="Proteomes" id="UP000002482">
    <property type="component" value="Chromosome"/>
</dbReference>
<dbReference type="InterPro" id="IPR036390">
    <property type="entry name" value="WH_DNA-bd_sf"/>
</dbReference>
<dbReference type="InterPro" id="IPR004839">
    <property type="entry name" value="Aminotransferase_I/II_large"/>
</dbReference>
<accession>F0QCA4</accession>
<keyword evidence="3" id="KW-0805">Transcription regulation</keyword>
<dbReference type="Pfam" id="PF00392">
    <property type="entry name" value="GntR"/>
    <property type="match status" value="1"/>
</dbReference>
<evidence type="ECO:0000313" key="8">
    <source>
        <dbReference type="EMBL" id="ADX46195.1"/>
    </source>
</evidence>
<dbReference type="SUPFAM" id="SSF53383">
    <property type="entry name" value="PLP-dependent transferases"/>
    <property type="match status" value="1"/>
</dbReference>
<proteinExistence type="inferred from homology"/>
<dbReference type="GO" id="GO:0003677">
    <property type="term" value="F:DNA binding"/>
    <property type="evidence" value="ECO:0007669"/>
    <property type="project" value="UniProtKB-KW"/>
</dbReference>
<evidence type="ECO:0000256" key="2">
    <source>
        <dbReference type="ARBA" id="ARBA00022898"/>
    </source>
</evidence>
<dbReference type="CDD" id="cd07377">
    <property type="entry name" value="WHTH_GntR"/>
    <property type="match status" value="1"/>
</dbReference>